<organism evidence="2 3">
    <name type="scientific">Pseudoalteromonas arctica</name>
    <dbReference type="NCBI Taxonomy" id="394751"/>
    <lineage>
        <taxon>Bacteria</taxon>
        <taxon>Pseudomonadati</taxon>
        <taxon>Pseudomonadota</taxon>
        <taxon>Gammaproteobacteria</taxon>
        <taxon>Alteromonadales</taxon>
        <taxon>Pseudoalteromonadaceae</taxon>
        <taxon>Pseudoalteromonas</taxon>
    </lineage>
</organism>
<dbReference type="Pfam" id="PF10593">
    <property type="entry name" value="Z1"/>
    <property type="match status" value="1"/>
</dbReference>
<sequence length="1057" mass="120778">MNITYKDIFKTFIDEAISKPIQIPLEDFFEALYPQIKDKVTQMGLGLRNSAVDEHTLKSFFDSAWKEVHSLKGIQQGRTKSIVKDNKKSWLTDEKFESITWNYTNRYIDRLRKSNRSEAVVDEILESSREIISKVGDPSESEFYVKGLVVGEVQSGKTGNFNAVINRAIDCGYGLVIVFSGIMDDLRAQTQDRIEEDVIGWGITDKVKEKVGDKGVGKEIRKFGTDGDATVTQVNSVTTYNSDVSKLMAEKLALNTVNILVCKKNIHIIKNLIKGLHRHLNDGETKLNTALLVVDDEADNASLNNEGHKGQNYASKINEYLRVLLDLFERKTYLGYTATPFANVIQDRNSKTDKPTDIPQKNSDGEIEQLSLSKEGNIFPDDFICLLESPSNYIGAKNIFDTISDRVKLPILEPIDDYFEDFPSRVIVEVPHDDDDKVIARGVELFQNQSEWNDKIGKYGQYLSFTSWSEYKKGTEASKSDYSFPKKLPTSLKEAIQCFILAISVRESRNKNIKTSPFYQPHNTMLVHISRFTKWQNTTAKKIKKYIKYLEQSINNDKARNSEKNSIYTDLENTWLKYYAVIIEDIHQFLPQEYEDPYLSPIVFSSLIDFLPESIKGISVEAINSVTKKSLKYENKKPRKVIAIGGNRLSRGFTLEGLTINYFVRTTNFSDSLLQMGRWFGYRPGYIDCCKLFTSQETIDKFDSTTRCIEELENEFSKMNERNKTPKQFELRVKKHPGVFKITRTPILKNTVDVKCSYQDSLEMTTKFDVSASKMNAVWGVFKNKIAPIFKNSENNNGILVRNEVSIDFIIFLLQQENNFNKLDQGLILNYLEGCKNSRKLQNWSIAVKTRGNATTELGKGIIAKEESNLPCDVGLSIRSFPKSDKNIKLFKDKKLFKATENSANILSNNRDLSIRLDNEQIKAAHRKFINEKVESILKEEPTLSQQEAREKAKKKTKPEYIYREQMSENEAVLIIYLFDSYYSFDQKKIGDKNTDIENLINEEGIDLNVPLVGYALGIPPISDESGDIYVKGDYDLESLEEENGDDIDSPLPDDLD</sequence>
<dbReference type="RefSeq" id="WP_342879968.1">
    <property type="nucleotide sequence ID" value="NZ_JBBMQX010000010.1"/>
</dbReference>
<reference evidence="2 3" key="1">
    <citation type="submission" date="2024-03" db="EMBL/GenBank/DDBJ databases">
        <title>Community enrichment and isolation of bacterial strains for fucoidan degradation.</title>
        <authorList>
            <person name="Sichert A."/>
        </authorList>
    </citation>
    <scope>NUCLEOTIDE SEQUENCE [LARGE SCALE GENOMIC DNA]</scope>
    <source>
        <strain evidence="2 3">AS26</strain>
    </source>
</reference>
<dbReference type="InterPro" id="IPR018310">
    <property type="entry name" value="Put_endonuclease_Z1-dom"/>
</dbReference>
<accession>A0ABU9TIA0</accession>
<dbReference type="EMBL" id="JBBMQX010000010">
    <property type="protein sequence ID" value="MEM5533454.1"/>
    <property type="molecule type" value="Genomic_DNA"/>
</dbReference>
<proteinExistence type="predicted"/>
<comment type="caution">
    <text evidence="2">The sequence shown here is derived from an EMBL/GenBank/DDBJ whole genome shotgun (WGS) entry which is preliminary data.</text>
</comment>
<evidence type="ECO:0000259" key="1">
    <source>
        <dbReference type="Pfam" id="PF10593"/>
    </source>
</evidence>
<protein>
    <submittedName>
        <fullName evidence="2">Z1 domain-containing protein</fullName>
    </submittedName>
</protein>
<name>A0ABU9TIA0_9GAMM</name>
<gene>
    <name evidence="2" type="ORF">WNY57_13545</name>
</gene>
<feature type="domain" description="Putative endonuclease Z1" evidence="1">
    <location>
        <begin position="491"/>
        <end position="738"/>
    </location>
</feature>
<evidence type="ECO:0000313" key="3">
    <source>
        <dbReference type="Proteomes" id="UP001457661"/>
    </source>
</evidence>
<keyword evidence="3" id="KW-1185">Reference proteome</keyword>
<evidence type="ECO:0000313" key="2">
    <source>
        <dbReference type="EMBL" id="MEM5533454.1"/>
    </source>
</evidence>
<dbReference type="Proteomes" id="UP001457661">
    <property type="component" value="Unassembled WGS sequence"/>
</dbReference>